<name>A0A167JX72_CALVF</name>
<dbReference type="EMBL" id="KV417297">
    <property type="protein sequence ID" value="KZO94031.1"/>
    <property type="molecule type" value="Genomic_DNA"/>
</dbReference>
<protein>
    <submittedName>
        <fullName evidence="1">Uncharacterized protein</fullName>
    </submittedName>
</protein>
<keyword evidence="2" id="KW-1185">Reference proteome</keyword>
<reference evidence="1 2" key="1">
    <citation type="journal article" date="2016" name="Mol. Biol. Evol.">
        <title>Comparative Genomics of Early-Diverging Mushroom-Forming Fungi Provides Insights into the Origins of Lignocellulose Decay Capabilities.</title>
        <authorList>
            <person name="Nagy L.G."/>
            <person name="Riley R."/>
            <person name="Tritt A."/>
            <person name="Adam C."/>
            <person name="Daum C."/>
            <person name="Floudas D."/>
            <person name="Sun H."/>
            <person name="Yadav J.S."/>
            <person name="Pangilinan J."/>
            <person name="Larsson K.H."/>
            <person name="Matsuura K."/>
            <person name="Barry K."/>
            <person name="Labutti K."/>
            <person name="Kuo R."/>
            <person name="Ohm R.A."/>
            <person name="Bhattacharya S.S."/>
            <person name="Shirouzu T."/>
            <person name="Yoshinaga Y."/>
            <person name="Martin F.M."/>
            <person name="Grigoriev I.V."/>
            <person name="Hibbett D.S."/>
        </authorList>
    </citation>
    <scope>NUCLEOTIDE SEQUENCE [LARGE SCALE GENOMIC DNA]</scope>
    <source>
        <strain evidence="1 2">TUFC12733</strain>
    </source>
</reference>
<dbReference type="Proteomes" id="UP000076738">
    <property type="component" value="Unassembled WGS sequence"/>
</dbReference>
<sequence>MCRVTIPVFRRSKVSRQKTVLEGPVAPLITRPSPHRCQTTSPWRSSSALLPPASFRSLSQRKHVRCLHHPGTAPGFGGNNPIESAPVLRCGQHPFTRKRCALARLRGSRCSHTFEHLRNALRSSQFLIPRARPGTEPVSRPPPAATSVRIAPGLRCAKPAIWEARWLRY</sequence>
<proteinExistence type="predicted"/>
<evidence type="ECO:0000313" key="2">
    <source>
        <dbReference type="Proteomes" id="UP000076738"/>
    </source>
</evidence>
<organism evidence="1 2">
    <name type="scientific">Calocera viscosa (strain TUFC12733)</name>
    <dbReference type="NCBI Taxonomy" id="1330018"/>
    <lineage>
        <taxon>Eukaryota</taxon>
        <taxon>Fungi</taxon>
        <taxon>Dikarya</taxon>
        <taxon>Basidiomycota</taxon>
        <taxon>Agaricomycotina</taxon>
        <taxon>Dacrymycetes</taxon>
        <taxon>Dacrymycetales</taxon>
        <taxon>Dacrymycetaceae</taxon>
        <taxon>Calocera</taxon>
    </lineage>
</organism>
<gene>
    <name evidence="1" type="ORF">CALVIDRAFT_231294</name>
</gene>
<dbReference type="AlphaFoldDB" id="A0A167JX72"/>
<accession>A0A167JX72</accession>
<evidence type="ECO:0000313" key="1">
    <source>
        <dbReference type="EMBL" id="KZO94031.1"/>
    </source>
</evidence>